<keyword evidence="2" id="KW-0732">Signal</keyword>
<evidence type="ECO:0000313" key="3">
    <source>
        <dbReference type="EMBL" id="OEU19351.1"/>
    </source>
</evidence>
<evidence type="ECO:0000256" key="2">
    <source>
        <dbReference type="SAM" id="SignalP"/>
    </source>
</evidence>
<dbReference type="Proteomes" id="UP000095751">
    <property type="component" value="Unassembled WGS sequence"/>
</dbReference>
<proteinExistence type="predicted"/>
<feature type="compositionally biased region" description="Acidic residues" evidence="1">
    <location>
        <begin position="62"/>
        <end position="73"/>
    </location>
</feature>
<feature type="chain" id="PRO_5009193365" evidence="2">
    <location>
        <begin position="19"/>
        <end position="512"/>
    </location>
</feature>
<feature type="compositionally biased region" description="Low complexity" evidence="1">
    <location>
        <begin position="303"/>
        <end position="313"/>
    </location>
</feature>
<protein>
    <submittedName>
        <fullName evidence="3">Uncharacterized protein</fullName>
    </submittedName>
</protein>
<dbReference type="OrthoDB" id="41285at2759"/>
<dbReference type="AlphaFoldDB" id="A0A1E7FMG3"/>
<organism evidence="3 4">
    <name type="scientific">Fragilariopsis cylindrus CCMP1102</name>
    <dbReference type="NCBI Taxonomy" id="635003"/>
    <lineage>
        <taxon>Eukaryota</taxon>
        <taxon>Sar</taxon>
        <taxon>Stramenopiles</taxon>
        <taxon>Ochrophyta</taxon>
        <taxon>Bacillariophyta</taxon>
        <taxon>Bacillariophyceae</taxon>
        <taxon>Bacillariophycidae</taxon>
        <taxon>Bacillariales</taxon>
        <taxon>Bacillariaceae</taxon>
        <taxon>Fragilariopsis</taxon>
    </lineage>
</organism>
<gene>
    <name evidence="3" type="ORF">FRACYDRAFT_235398</name>
</gene>
<sequence length="512" mass="57559">MKFSLCVVLAVAISSTDAFTPLQPITGTIRNGRIVQTSSCQLKHRRCCGTSVLLSSAASEEIKEEDDDDDDDEDKPRPVEDYTGKTIFQRTFYRLSPDSQVQLPNSIMLEERLRFVPDTTNEGYILPVGPRTLIVREGTEEDALTDELFRMDLVAPKTDQGTHNGPRSFDTEIASILNLASNPKMMQGDVLELSCGGQAGASCGIVGLLGSVSAKFASMTSTELEQYKKQRKETMEEEVSLNSIQNHNRNKLTNLVPQRMHHLTLSDESPESLHRVSEMYKRHFSDTSPSPVSVKQVEWSYPRRQQQQQQQTGGRRRYDHEYRTILGSDLDLTFPTAKELSRACANMLLPSNEFAVANIKEGAETSPSFGGLGMDPEPSETSYKEPLDQEVDPNIPPTFIHLCPDYRDEVRYLRQFLEKGFRMTVRTNRVNMERLQFYFQTLPQDSPESDLEELDSMEVQEDSDKDYQSLTAIHHPDYAGDGSGEMFFPLETGAYEGGGLSVLEPETDAGLY</sequence>
<reference evidence="3 4" key="1">
    <citation type="submission" date="2016-09" db="EMBL/GenBank/DDBJ databases">
        <title>Extensive genetic diversity and differential bi-allelic expression allows diatom success in the polar Southern Ocean.</title>
        <authorList>
            <consortium name="DOE Joint Genome Institute"/>
            <person name="Mock T."/>
            <person name="Otillar R.P."/>
            <person name="Strauss J."/>
            <person name="Dupont C."/>
            <person name="Frickenhaus S."/>
            <person name="Maumus F."/>
            <person name="Mcmullan M."/>
            <person name="Sanges R."/>
            <person name="Schmutz J."/>
            <person name="Toseland A."/>
            <person name="Valas R."/>
            <person name="Veluchamy A."/>
            <person name="Ward B.J."/>
            <person name="Allen A."/>
            <person name="Barry K."/>
            <person name="Falciatore A."/>
            <person name="Ferrante M."/>
            <person name="Fortunato A.E."/>
            <person name="Gloeckner G."/>
            <person name="Gruber A."/>
            <person name="Hipkin R."/>
            <person name="Janech M."/>
            <person name="Kroth P."/>
            <person name="Leese F."/>
            <person name="Lindquist E."/>
            <person name="Lyon B.R."/>
            <person name="Martin J."/>
            <person name="Mayer C."/>
            <person name="Parker M."/>
            <person name="Quesneville H."/>
            <person name="Raymond J."/>
            <person name="Uhlig C."/>
            <person name="Valentin K.U."/>
            <person name="Worden A.Z."/>
            <person name="Armbrust E.V."/>
            <person name="Bowler C."/>
            <person name="Green B."/>
            <person name="Moulton V."/>
            <person name="Van Oosterhout C."/>
            <person name="Grigoriev I."/>
        </authorList>
    </citation>
    <scope>NUCLEOTIDE SEQUENCE [LARGE SCALE GENOMIC DNA]</scope>
    <source>
        <strain evidence="3 4">CCMP1102</strain>
    </source>
</reference>
<dbReference type="InParanoid" id="A0A1E7FMG3"/>
<evidence type="ECO:0000256" key="1">
    <source>
        <dbReference type="SAM" id="MobiDB-lite"/>
    </source>
</evidence>
<feature type="region of interest" description="Disordered" evidence="1">
    <location>
        <begin position="365"/>
        <end position="387"/>
    </location>
</feature>
<evidence type="ECO:0000313" key="4">
    <source>
        <dbReference type="Proteomes" id="UP000095751"/>
    </source>
</evidence>
<dbReference type="EMBL" id="KV784355">
    <property type="protein sequence ID" value="OEU19351.1"/>
    <property type="molecule type" value="Genomic_DNA"/>
</dbReference>
<feature type="region of interest" description="Disordered" evidence="1">
    <location>
        <begin position="283"/>
        <end position="317"/>
    </location>
</feature>
<dbReference type="KEGG" id="fcy:FRACYDRAFT_235398"/>
<name>A0A1E7FMG3_9STRA</name>
<keyword evidence="4" id="KW-1185">Reference proteome</keyword>
<feature type="signal peptide" evidence="2">
    <location>
        <begin position="1"/>
        <end position="18"/>
    </location>
</feature>
<feature type="region of interest" description="Disordered" evidence="1">
    <location>
        <begin position="58"/>
        <end position="81"/>
    </location>
</feature>
<accession>A0A1E7FMG3</accession>